<keyword evidence="6 8" id="KW-1133">Transmembrane helix</keyword>
<protein>
    <submittedName>
        <fullName evidence="10">ABC transporter permease</fullName>
    </submittedName>
</protein>
<feature type="transmembrane region" description="Helical" evidence="8">
    <location>
        <begin position="109"/>
        <end position="131"/>
    </location>
</feature>
<feature type="transmembrane region" description="Helical" evidence="8">
    <location>
        <begin position="75"/>
        <end position="97"/>
    </location>
</feature>
<comment type="subcellular location">
    <subcellularLocation>
        <location evidence="1">Cell inner membrane</location>
        <topology evidence="1">Multi-pass membrane protein</topology>
    </subcellularLocation>
    <subcellularLocation>
        <location evidence="8">Cell membrane</location>
        <topology evidence="8">Multi-pass membrane protein</topology>
    </subcellularLocation>
</comment>
<organism evidence="10 11">
    <name type="scientific">Candidatus Pseudothioglobus singularis PS1</name>
    <dbReference type="NCBI Taxonomy" id="1125411"/>
    <lineage>
        <taxon>Bacteria</taxon>
        <taxon>Pseudomonadati</taxon>
        <taxon>Pseudomonadota</taxon>
        <taxon>Gammaproteobacteria</taxon>
        <taxon>Candidatus Pseudothioglobaceae</taxon>
        <taxon>Candidatus Pseudothioglobus</taxon>
    </lineage>
</organism>
<dbReference type="InterPro" id="IPR035906">
    <property type="entry name" value="MetI-like_sf"/>
</dbReference>
<keyword evidence="11" id="KW-1185">Reference proteome</keyword>
<evidence type="ECO:0000256" key="7">
    <source>
        <dbReference type="ARBA" id="ARBA00023136"/>
    </source>
</evidence>
<feature type="domain" description="ABC transmembrane type-1" evidence="9">
    <location>
        <begin position="71"/>
        <end position="261"/>
    </location>
</feature>
<dbReference type="PROSITE" id="PS50928">
    <property type="entry name" value="ABC_TM1"/>
    <property type="match status" value="1"/>
</dbReference>
<evidence type="ECO:0000256" key="5">
    <source>
        <dbReference type="ARBA" id="ARBA00022692"/>
    </source>
</evidence>
<proteinExistence type="inferred from homology"/>
<dbReference type="RefSeq" id="WP_053819575.1">
    <property type="nucleotide sequence ID" value="NZ_CP006911.1"/>
</dbReference>
<evidence type="ECO:0000256" key="2">
    <source>
        <dbReference type="ARBA" id="ARBA00022448"/>
    </source>
</evidence>
<dbReference type="CDD" id="cd06261">
    <property type="entry name" value="TM_PBP2"/>
    <property type="match status" value="1"/>
</dbReference>
<gene>
    <name evidence="10" type="ORF">W908_00905</name>
</gene>
<feature type="transmembrane region" description="Helical" evidence="8">
    <location>
        <begin position="183"/>
        <end position="205"/>
    </location>
</feature>
<dbReference type="GO" id="GO:0055085">
    <property type="term" value="P:transmembrane transport"/>
    <property type="evidence" value="ECO:0007669"/>
    <property type="project" value="InterPro"/>
</dbReference>
<dbReference type="InterPro" id="IPR000515">
    <property type="entry name" value="MetI-like"/>
</dbReference>
<dbReference type="Pfam" id="PF00528">
    <property type="entry name" value="BPD_transp_1"/>
    <property type="match status" value="1"/>
</dbReference>
<keyword evidence="5 8" id="KW-0812">Transmembrane</keyword>
<keyword evidence="4" id="KW-0997">Cell inner membrane</keyword>
<dbReference type="AlphaFoldDB" id="A0A0M4M1G3"/>
<feature type="transmembrane region" description="Helical" evidence="8">
    <location>
        <begin position="241"/>
        <end position="262"/>
    </location>
</feature>
<comment type="similarity">
    <text evidence="8">Belongs to the binding-protein-dependent transport system permease family.</text>
</comment>
<keyword evidence="3" id="KW-1003">Cell membrane</keyword>
<dbReference type="KEGG" id="tsn:W908_00905"/>
<keyword evidence="7 8" id="KW-0472">Membrane</keyword>
<evidence type="ECO:0000256" key="3">
    <source>
        <dbReference type="ARBA" id="ARBA00022475"/>
    </source>
</evidence>
<sequence>MAAIEMVGKRKYNNLWLGVAGVCILFFLSLPTLIVIPMSFSGASYLEFPPESWSFRWYESYFGSSEWMRSTKTSLLVAFLTTLIATPLGSLAAYGLTFTSARVRNASQLLVVIPILVPVILIAIGVFHLYAKLGLNYTITGIVIAHTSLAVPFVIITVLAGLKNYDFNQELAARSLGASRPRALLTITLPQVKFSIQTGALLAFITSLDEVVVSMFVSGGENATITRRMFNSLRDQVDPTIAAISTCLIFVSVSALVTVIIFNRNQNKDQS</sequence>
<dbReference type="EMBL" id="CP006911">
    <property type="protein sequence ID" value="ALE01292.1"/>
    <property type="molecule type" value="Genomic_DNA"/>
</dbReference>
<evidence type="ECO:0000256" key="8">
    <source>
        <dbReference type="RuleBase" id="RU363032"/>
    </source>
</evidence>
<evidence type="ECO:0000256" key="1">
    <source>
        <dbReference type="ARBA" id="ARBA00004429"/>
    </source>
</evidence>
<evidence type="ECO:0000256" key="6">
    <source>
        <dbReference type="ARBA" id="ARBA00022989"/>
    </source>
</evidence>
<dbReference type="STRING" id="1125411.W908_00905"/>
<dbReference type="PANTHER" id="PTHR43357">
    <property type="entry name" value="INNER MEMBRANE ABC TRANSPORTER PERMEASE PROTEIN YDCV"/>
    <property type="match status" value="1"/>
</dbReference>
<dbReference type="Proteomes" id="UP000068905">
    <property type="component" value="Chromosome"/>
</dbReference>
<dbReference type="SUPFAM" id="SSF161098">
    <property type="entry name" value="MetI-like"/>
    <property type="match status" value="1"/>
</dbReference>
<accession>A0A0M4M1G3</accession>
<evidence type="ECO:0000313" key="10">
    <source>
        <dbReference type="EMBL" id="ALE01292.1"/>
    </source>
</evidence>
<evidence type="ECO:0000259" key="9">
    <source>
        <dbReference type="PROSITE" id="PS50928"/>
    </source>
</evidence>
<reference evidence="10 11" key="1">
    <citation type="journal article" date="2015" name="Genome Announc.">
        <title>Genome Sequence of 'Candidatus Thioglobus singularis' Strain PS1, a Mixotroph from the SUP05 Clade of Marine Gammaproteobacteria.</title>
        <authorList>
            <person name="Marshall K.T."/>
            <person name="Morris R.M."/>
        </authorList>
    </citation>
    <scope>NUCLEOTIDE SEQUENCE [LARGE SCALE GENOMIC DNA]</scope>
    <source>
        <strain evidence="10 11">PS1</strain>
    </source>
</reference>
<feature type="transmembrane region" description="Helical" evidence="8">
    <location>
        <begin position="137"/>
        <end position="162"/>
    </location>
</feature>
<evidence type="ECO:0000313" key="11">
    <source>
        <dbReference type="Proteomes" id="UP000068905"/>
    </source>
</evidence>
<dbReference type="PANTHER" id="PTHR43357:SF4">
    <property type="entry name" value="INNER MEMBRANE ABC TRANSPORTER PERMEASE PROTEIN YDCV"/>
    <property type="match status" value="1"/>
</dbReference>
<dbReference type="GO" id="GO:0005886">
    <property type="term" value="C:plasma membrane"/>
    <property type="evidence" value="ECO:0007669"/>
    <property type="project" value="UniProtKB-SubCell"/>
</dbReference>
<keyword evidence="2 8" id="KW-0813">Transport</keyword>
<evidence type="ECO:0000256" key="4">
    <source>
        <dbReference type="ARBA" id="ARBA00022519"/>
    </source>
</evidence>
<dbReference type="Gene3D" id="1.10.3720.10">
    <property type="entry name" value="MetI-like"/>
    <property type="match status" value="1"/>
</dbReference>
<name>A0A0M4M1G3_9GAMM</name>
<feature type="transmembrane region" description="Helical" evidence="8">
    <location>
        <begin position="15"/>
        <end position="40"/>
    </location>
</feature>